<dbReference type="Proteomes" id="UP000219994">
    <property type="component" value="Unassembled WGS sequence"/>
</dbReference>
<comment type="caution">
    <text evidence="3">The sequence shown here is derived from an EMBL/GenBank/DDBJ whole genome shotgun (WGS) entry which is preliminary data.</text>
</comment>
<feature type="region of interest" description="Disordered" evidence="1">
    <location>
        <begin position="1"/>
        <end position="20"/>
    </location>
</feature>
<feature type="compositionally biased region" description="Pro residues" evidence="1">
    <location>
        <begin position="140"/>
        <end position="150"/>
    </location>
</feature>
<name>A0A2A6FN78_9MICO</name>
<sequence>MSRTAEQALAWAHTNPTRDGGTWSQWCQSFIVRALNLTAAGDAHIACRASTIISTQAQTAPPGALHWWLHTTRASGHVGISLGNHQILMTDAPAPDQWAGHNTVGITTEDRYRAKGTAYRYIGWSQDMAGQPLTLTTTPPETPPTTPPQNSPGLPYTTTTEDGQPGPIFWQRFQLWASKWGYTGPIDGDPGPHTWTAIQNALREEGYTGPTDGDPGPNTWRALQRVAAKNGYTGPIDGDPGPNTWRGLARFLNTL</sequence>
<evidence type="ECO:0000256" key="1">
    <source>
        <dbReference type="SAM" id="MobiDB-lite"/>
    </source>
</evidence>
<dbReference type="InterPro" id="IPR036366">
    <property type="entry name" value="PGBDSf"/>
</dbReference>
<feature type="region of interest" description="Disordered" evidence="1">
    <location>
        <begin position="130"/>
        <end position="164"/>
    </location>
</feature>
<protein>
    <recommendedName>
        <fullName evidence="2">Peptidoglycan binding-like domain-containing protein</fullName>
    </recommendedName>
</protein>
<reference evidence="4" key="1">
    <citation type="submission" date="2017-03" db="EMBL/GenBank/DDBJ databases">
        <authorList>
            <person name="Lund M.B."/>
        </authorList>
    </citation>
    <scope>NUCLEOTIDE SEQUENCE [LARGE SCALE GENOMIC DNA]</scope>
</reference>
<gene>
    <name evidence="3" type="ORF">B5766_12965</name>
</gene>
<dbReference type="InterPro" id="IPR002477">
    <property type="entry name" value="Peptidoglycan-bd-like"/>
</dbReference>
<evidence type="ECO:0000313" key="4">
    <source>
        <dbReference type="Proteomes" id="UP000219994"/>
    </source>
</evidence>
<dbReference type="InterPro" id="IPR036365">
    <property type="entry name" value="PGBD-like_sf"/>
</dbReference>
<evidence type="ECO:0000259" key="2">
    <source>
        <dbReference type="Pfam" id="PF01471"/>
    </source>
</evidence>
<evidence type="ECO:0000313" key="3">
    <source>
        <dbReference type="EMBL" id="PDQ34137.1"/>
    </source>
</evidence>
<dbReference type="Pfam" id="PF01471">
    <property type="entry name" value="PG_binding_1"/>
    <property type="match status" value="1"/>
</dbReference>
<dbReference type="SUPFAM" id="SSF47090">
    <property type="entry name" value="PGBD-like"/>
    <property type="match status" value="1"/>
</dbReference>
<dbReference type="EMBL" id="NAEP01000069">
    <property type="protein sequence ID" value="PDQ34137.1"/>
    <property type="molecule type" value="Genomic_DNA"/>
</dbReference>
<dbReference type="Gene3D" id="1.10.101.10">
    <property type="entry name" value="PGBD-like superfamily/PGBD"/>
    <property type="match status" value="1"/>
</dbReference>
<organism evidence="3 4">
    <name type="scientific">Candidatus Lumbricidiphila eiseniae</name>
    <dbReference type="NCBI Taxonomy" id="1969409"/>
    <lineage>
        <taxon>Bacteria</taxon>
        <taxon>Bacillati</taxon>
        <taxon>Actinomycetota</taxon>
        <taxon>Actinomycetes</taxon>
        <taxon>Micrococcales</taxon>
        <taxon>Microbacteriaceae</taxon>
        <taxon>Candidatus Lumbricidiphila</taxon>
    </lineage>
</organism>
<dbReference type="AlphaFoldDB" id="A0A2A6FN78"/>
<proteinExistence type="predicted"/>
<feature type="domain" description="Peptidoglycan binding-like" evidence="2">
    <location>
        <begin position="196"/>
        <end position="246"/>
    </location>
</feature>
<accession>A0A2A6FN78</accession>